<keyword evidence="2" id="KW-1185">Reference proteome</keyword>
<evidence type="ECO:0000313" key="1">
    <source>
        <dbReference type="EMBL" id="CAD7280726.1"/>
    </source>
</evidence>
<sequence>MNISLGLCCGVKVFGNFRESVPKFETLVRVKRENSKKLHDEVSLAGIRAYLDFYQEKYRELLQFKNLADWTYHTNITLENSVQREWQHVYPIVSEFGEAVGYNITESLINAPTVFLGGSLDESSGIMSNRFAFAIHLNFSLNIRSNVKCTAAYPVEA</sequence>
<reference evidence="1" key="1">
    <citation type="submission" date="2020-11" db="EMBL/GenBank/DDBJ databases">
        <authorList>
            <person name="Tran Van P."/>
        </authorList>
    </citation>
    <scope>NUCLEOTIDE SEQUENCE</scope>
</reference>
<dbReference type="EMBL" id="CAJPEX010002354">
    <property type="protein sequence ID" value="CAG0920878.1"/>
    <property type="molecule type" value="Genomic_DNA"/>
</dbReference>
<dbReference type="EMBL" id="OA884391">
    <property type="protein sequence ID" value="CAD7280726.1"/>
    <property type="molecule type" value="Genomic_DNA"/>
</dbReference>
<evidence type="ECO:0000313" key="2">
    <source>
        <dbReference type="Proteomes" id="UP000678499"/>
    </source>
</evidence>
<dbReference type="AlphaFoldDB" id="A0A7R9BUZ5"/>
<proteinExistence type="predicted"/>
<name>A0A7R9BUZ5_9CRUS</name>
<accession>A0A7R9BUZ5</accession>
<organism evidence="1">
    <name type="scientific">Notodromas monacha</name>
    <dbReference type="NCBI Taxonomy" id="399045"/>
    <lineage>
        <taxon>Eukaryota</taxon>
        <taxon>Metazoa</taxon>
        <taxon>Ecdysozoa</taxon>
        <taxon>Arthropoda</taxon>
        <taxon>Crustacea</taxon>
        <taxon>Oligostraca</taxon>
        <taxon>Ostracoda</taxon>
        <taxon>Podocopa</taxon>
        <taxon>Podocopida</taxon>
        <taxon>Cypridocopina</taxon>
        <taxon>Cypridoidea</taxon>
        <taxon>Cyprididae</taxon>
        <taxon>Notodromas</taxon>
    </lineage>
</organism>
<gene>
    <name evidence="1" type="ORF">NMOB1V02_LOCUS8383</name>
</gene>
<dbReference type="Proteomes" id="UP000678499">
    <property type="component" value="Unassembled WGS sequence"/>
</dbReference>
<protein>
    <submittedName>
        <fullName evidence="1">Uncharacterized protein</fullName>
    </submittedName>
</protein>